<sequence>MELKSITIIEQFYEVLKDKKDEIAVVYENESFSWIDIDLISDRIAINLIDDNIGKDDHVALWSYNTPAWICCYLAIAKIGAVSVLINPKIVTHEAKYLMEFGDVDYICYGDNLKGNPSEIITKTYPCKSIGRESFHSLSKLAPLSESDRIVLQSREDQAESHDMASMLFTSGSTSKPKGILLSNYQLINIAREAVETMQWTKNDKFCLALPLFHSFGLSTGLLASLIHGGSLFLNSVCKTKSIMEVIDNNQCTVLNAVPSQFLAIIHHNERENYSLNSLNSGIIAGSTVYQQDYLKIIENLGILHLMQSYGQTEASPSITFPKYEDSLELRSKTVGKKISNIQLRIVSMESGKQLAANEPGKIEISGYNVMHGYYKDDVESNKVLSKDGWLQTGDIGYLDREGNLYVVGRIKELIIRSGENISPKEIEEIILLNEYVHQVKVFGIPMSIVQEEIVACVECPTGKTSVEEIRELIKEHLADYKMPKYIIIYKKFPHNASFKIDVRTMKEDLLLKIQEERKNDF</sequence>
<evidence type="ECO:0000259" key="3">
    <source>
        <dbReference type="Pfam" id="PF00501"/>
    </source>
</evidence>
<dbReference type="EMBL" id="LGYO01000027">
    <property type="protein sequence ID" value="KNZ41619.1"/>
    <property type="molecule type" value="Genomic_DNA"/>
</dbReference>
<evidence type="ECO:0000313" key="5">
    <source>
        <dbReference type="EMBL" id="KNZ41619.1"/>
    </source>
</evidence>
<dbReference type="InterPro" id="IPR000873">
    <property type="entry name" value="AMP-dep_synth/lig_dom"/>
</dbReference>
<feature type="domain" description="AMP-binding enzyme C-terminal" evidence="4">
    <location>
        <begin position="426"/>
        <end position="500"/>
    </location>
</feature>
<dbReference type="RefSeq" id="WP_050740561.1">
    <property type="nucleotide sequence ID" value="NZ_LGYO01000027.1"/>
</dbReference>
<dbReference type="Pfam" id="PF00501">
    <property type="entry name" value="AMP-binding"/>
    <property type="match status" value="1"/>
</dbReference>
<gene>
    <name evidence="5" type="ORF">AKG39_11595</name>
</gene>
<comment type="caution">
    <text evidence="5">The sequence shown here is derived from an EMBL/GenBank/DDBJ whole genome shotgun (WGS) entry which is preliminary data.</text>
</comment>
<dbReference type="Gene3D" id="3.30.300.30">
    <property type="match status" value="1"/>
</dbReference>
<dbReference type="InterPro" id="IPR025110">
    <property type="entry name" value="AMP-bd_C"/>
</dbReference>
<organism evidence="5 6">
    <name type="scientific">Acetobacterium bakii</name>
    <dbReference type="NCBI Taxonomy" id="52689"/>
    <lineage>
        <taxon>Bacteria</taxon>
        <taxon>Bacillati</taxon>
        <taxon>Bacillota</taxon>
        <taxon>Clostridia</taxon>
        <taxon>Eubacteriales</taxon>
        <taxon>Eubacteriaceae</taxon>
        <taxon>Acetobacterium</taxon>
    </lineage>
</organism>
<evidence type="ECO:0000256" key="2">
    <source>
        <dbReference type="ARBA" id="ARBA00022598"/>
    </source>
</evidence>
<reference evidence="6" key="1">
    <citation type="submission" date="2015-07" db="EMBL/GenBank/DDBJ databases">
        <title>Draft genome sequence of Acetobacterium bakii DSM 8293, a potential psychrophilic chemical producer through syngas fermentation.</title>
        <authorList>
            <person name="Song Y."/>
            <person name="Hwang S."/>
            <person name="Cho B.-K."/>
        </authorList>
    </citation>
    <scope>NUCLEOTIDE SEQUENCE [LARGE SCALE GENOMIC DNA]</scope>
    <source>
        <strain evidence="6">DSM 8239</strain>
    </source>
</reference>
<dbReference type="InterPro" id="IPR045851">
    <property type="entry name" value="AMP-bd_C_sf"/>
</dbReference>
<dbReference type="Proteomes" id="UP000036873">
    <property type="component" value="Unassembled WGS sequence"/>
</dbReference>
<feature type="domain" description="AMP-dependent synthetase/ligase" evidence="3">
    <location>
        <begin position="15"/>
        <end position="375"/>
    </location>
</feature>
<dbReference type="GO" id="GO:0006631">
    <property type="term" value="P:fatty acid metabolic process"/>
    <property type="evidence" value="ECO:0007669"/>
    <property type="project" value="TreeGrafter"/>
</dbReference>
<dbReference type="PROSITE" id="PS00455">
    <property type="entry name" value="AMP_BINDING"/>
    <property type="match status" value="1"/>
</dbReference>
<dbReference type="InterPro" id="IPR020845">
    <property type="entry name" value="AMP-binding_CS"/>
</dbReference>
<comment type="similarity">
    <text evidence="1">Belongs to the ATP-dependent AMP-binding enzyme family.</text>
</comment>
<dbReference type="AlphaFoldDB" id="A0A0L6TZB9"/>
<keyword evidence="2" id="KW-0436">Ligase</keyword>
<dbReference type="InterPro" id="IPR042099">
    <property type="entry name" value="ANL_N_sf"/>
</dbReference>
<dbReference type="PANTHER" id="PTHR43201:SF5">
    <property type="entry name" value="MEDIUM-CHAIN ACYL-COA LIGASE ACSF2, MITOCHONDRIAL"/>
    <property type="match status" value="1"/>
</dbReference>
<accession>A0A0L6TZB9</accession>
<proteinExistence type="inferred from homology"/>
<dbReference type="GO" id="GO:0031956">
    <property type="term" value="F:medium-chain fatty acid-CoA ligase activity"/>
    <property type="evidence" value="ECO:0007669"/>
    <property type="project" value="TreeGrafter"/>
</dbReference>
<dbReference type="Gene3D" id="3.40.50.12780">
    <property type="entry name" value="N-terminal domain of ligase-like"/>
    <property type="match status" value="1"/>
</dbReference>
<dbReference type="PANTHER" id="PTHR43201">
    <property type="entry name" value="ACYL-COA SYNTHETASE"/>
    <property type="match status" value="1"/>
</dbReference>
<dbReference type="SUPFAM" id="SSF56801">
    <property type="entry name" value="Acetyl-CoA synthetase-like"/>
    <property type="match status" value="1"/>
</dbReference>
<evidence type="ECO:0008006" key="7">
    <source>
        <dbReference type="Google" id="ProtNLM"/>
    </source>
</evidence>
<name>A0A0L6TZB9_9FIRM</name>
<evidence type="ECO:0000259" key="4">
    <source>
        <dbReference type="Pfam" id="PF13193"/>
    </source>
</evidence>
<dbReference type="OrthoDB" id="9803968at2"/>
<evidence type="ECO:0000256" key="1">
    <source>
        <dbReference type="ARBA" id="ARBA00006432"/>
    </source>
</evidence>
<keyword evidence="6" id="KW-1185">Reference proteome</keyword>
<protein>
    <recommendedName>
        <fullName evidence="7">AMP-binding protein</fullName>
    </recommendedName>
</protein>
<evidence type="ECO:0000313" key="6">
    <source>
        <dbReference type="Proteomes" id="UP000036873"/>
    </source>
</evidence>
<dbReference type="STRING" id="52689.AKG39_11595"/>
<dbReference type="Pfam" id="PF13193">
    <property type="entry name" value="AMP-binding_C"/>
    <property type="match status" value="1"/>
</dbReference>